<evidence type="ECO:0000313" key="1">
    <source>
        <dbReference type="EMBL" id="KAH9483097.1"/>
    </source>
</evidence>
<dbReference type="EMBL" id="JAFIQS020000004">
    <property type="protein sequence ID" value="KAH9483097.1"/>
    <property type="molecule type" value="Genomic_DNA"/>
</dbReference>
<evidence type="ECO:0000313" key="2">
    <source>
        <dbReference type="Proteomes" id="UP000664032"/>
    </source>
</evidence>
<name>A0ACB8H5X3_PSICU</name>
<reference evidence="1" key="1">
    <citation type="submission" date="2021-10" db="EMBL/GenBank/DDBJ databases">
        <title>Psilocybe cubensis genome.</title>
        <authorList>
            <person name="Mckernan K.J."/>
            <person name="Crawford S."/>
            <person name="Trippe A."/>
            <person name="Kane L.T."/>
            <person name="Mclaughlin S."/>
        </authorList>
    </citation>
    <scope>NUCLEOTIDE SEQUENCE</scope>
    <source>
        <strain evidence="1">MGC-MH-2018</strain>
    </source>
</reference>
<dbReference type="Proteomes" id="UP000664032">
    <property type="component" value="Unassembled WGS sequence"/>
</dbReference>
<gene>
    <name evidence="1" type="ORF">JR316_0005197</name>
</gene>
<protein>
    <submittedName>
        <fullName evidence="1">Uncharacterized protein</fullName>
    </submittedName>
</protein>
<proteinExistence type="predicted"/>
<keyword evidence="2" id="KW-1185">Reference proteome</keyword>
<sequence>MASIQTRNHSTLPPEIINLIFDHLANLDESPLEIQAALRSCCLVSKSFVYNARKRLWKQVTLSVDDTLPQRCNRFVRVLEQMNLDDKVSLIRNVQSLKLLFQEPIMGQRLSGQKERESVLRSIKRLFGKQPDIVDVFQMLENPNLTHFCLAAPEGTSFLWAHGVHSINPAILRILSYPNLKSFSLCNITSVSQEIVTAAFFSGSIQELAIRSTFVGLRRVIPPGIEITSSLADLKKLEMIDVSVPILFRIILDLLPSANVPRPFFPHLHTLIISVPSDVDDMSLLQEYVLAASASLETLEMDFHVRHRYTYSLPALEGLSFSGLVSLQCFKFQAASPDIIALLEECQRSFLNIFNICDFTNKLKTIELHFLLSAIYDYSSGTSLEKLEQAQHWHTIDRLFVSRSFYNLELFKITIEVRHARDNSNETHSISTQELQRFAANVLPRISVAIQIKLVIQGRVVFCENPKLLRNRTFFWMSPTGATSPTPGWGSLQPFHHVGPPGPALTAVALFGGLSIAGVASVRPHLPLHIARPPSTLIRISPMGYLVLEAGFSYLEWLHIVSGSLIDPINYNISSNNQPLYHSPLIIPTNNFIHSKDLIVPPSKEVAAIPAMTKDLIVPPSKVLSVVPAMTNDLIVPPSKELAIVPAMTKDLVLVDLSPVCKFEYNGSIPYRKWPERIVAKALAARKAPPMTCPVQIPDSFRWWRQCDNGAHREEGSDPSSSITDTPLDLEGSNGHVTEPTRVYVDENDPDGNPDDDPVTIGQIYPFPSGILIFLIMILMAILFSKICKYLRKYLSTTKRRIDITGFFLFFILFGPGADKRRSIIAHFLGYEHILQIALSVITAQHEEEHISDDESYSTEQDQDREISHCMFALPTQVKLNMNANGPVFVNHSASKWKGKGKMTDVLPGTVARVASLGAKVENATASSSRPMKTFARLYIHPKRSHPSPYKNVSIFVQADNPNLGFICYNRPDKTNPDSRSNNFHLINYSVVQPAQPKEPGRSRKPSRRI</sequence>
<comment type="caution">
    <text evidence="1">The sequence shown here is derived from an EMBL/GenBank/DDBJ whole genome shotgun (WGS) entry which is preliminary data.</text>
</comment>
<accession>A0ACB8H5X3</accession>
<organism evidence="1 2">
    <name type="scientific">Psilocybe cubensis</name>
    <name type="common">Psychedelic mushroom</name>
    <name type="synonym">Stropharia cubensis</name>
    <dbReference type="NCBI Taxonomy" id="181762"/>
    <lineage>
        <taxon>Eukaryota</taxon>
        <taxon>Fungi</taxon>
        <taxon>Dikarya</taxon>
        <taxon>Basidiomycota</taxon>
        <taxon>Agaricomycotina</taxon>
        <taxon>Agaricomycetes</taxon>
        <taxon>Agaricomycetidae</taxon>
        <taxon>Agaricales</taxon>
        <taxon>Agaricineae</taxon>
        <taxon>Strophariaceae</taxon>
        <taxon>Psilocybe</taxon>
    </lineage>
</organism>